<gene>
    <name evidence="2" type="ORF">ABVK25_009049</name>
</gene>
<comment type="caution">
    <text evidence="2">The sequence shown here is derived from an EMBL/GenBank/DDBJ whole genome shotgun (WGS) entry which is preliminary data.</text>
</comment>
<feature type="transmembrane region" description="Helical" evidence="1">
    <location>
        <begin position="150"/>
        <end position="172"/>
    </location>
</feature>
<dbReference type="Proteomes" id="UP001590951">
    <property type="component" value="Unassembled WGS sequence"/>
</dbReference>
<evidence type="ECO:0000313" key="3">
    <source>
        <dbReference type="Proteomes" id="UP001590951"/>
    </source>
</evidence>
<organism evidence="2 3">
    <name type="scientific">Lepraria finkii</name>
    <dbReference type="NCBI Taxonomy" id="1340010"/>
    <lineage>
        <taxon>Eukaryota</taxon>
        <taxon>Fungi</taxon>
        <taxon>Dikarya</taxon>
        <taxon>Ascomycota</taxon>
        <taxon>Pezizomycotina</taxon>
        <taxon>Lecanoromycetes</taxon>
        <taxon>OSLEUM clade</taxon>
        <taxon>Lecanoromycetidae</taxon>
        <taxon>Lecanorales</taxon>
        <taxon>Lecanorineae</taxon>
        <taxon>Stereocaulaceae</taxon>
        <taxon>Lepraria</taxon>
    </lineage>
</organism>
<keyword evidence="3" id="KW-1185">Reference proteome</keyword>
<keyword evidence="1" id="KW-1133">Transmembrane helix</keyword>
<accession>A0ABR4B4D3</accession>
<reference evidence="2 3" key="1">
    <citation type="submission" date="2024-09" db="EMBL/GenBank/DDBJ databases">
        <title>Rethinking Asexuality: The Enigmatic Case of Functional Sexual Genes in Lepraria (Stereocaulaceae).</title>
        <authorList>
            <person name="Doellman M."/>
            <person name="Sun Y."/>
            <person name="Barcenas-Pena A."/>
            <person name="Lumbsch H.T."/>
            <person name="Grewe F."/>
        </authorList>
    </citation>
    <scope>NUCLEOTIDE SEQUENCE [LARGE SCALE GENOMIC DNA]</scope>
    <source>
        <strain evidence="2 3">Grewe 0041</strain>
    </source>
</reference>
<name>A0ABR4B4D3_9LECA</name>
<sequence>MKTPDGGLVFSNAAPYLSRALSERWHCKILTKLSTKIIVGTSEVQQVLPSKTSSPPSLSRVYLQEFTQDALLTETYHNSNVVFYEADSGCKDSLFPIAFAKEHQDLKGHQVVVIKRTIDKKKVTVLLALLLIISPTLGLVVGLCSHNAELGIAVSAGVFALASFIQGLAAWVQG</sequence>
<proteinExistence type="predicted"/>
<feature type="transmembrane region" description="Helical" evidence="1">
    <location>
        <begin position="123"/>
        <end position="144"/>
    </location>
</feature>
<evidence type="ECO:0000256" key="1">
    <source>
        <dbReference type="SAM" id="Phobius"/>
    </source>
</evidence>
<dbReference type="EMBL" id="JBHFEH010000044">
    <property type="protein sequence ID" value="KAL2050663.1"/>
    <property type="molecule type" value="Genomic_DNA"/>
</dbReference>
<evidence type="ECO:0000313" key="2">
    <source>
        <dbReference type="EMBL" id="KAL2050663.1"/>
    </source>
</evidence>
<keyword evidence="1" id="KW-0472">Membrane</keyword>
<keyword evidence="1" id="KW-0812">Transmembrane</keyword>
<protein>
    <submittedName>
        <fullName evidence="2">Uncharacterized protein</fullName>
    </submittedName>
</protein>